<reference evidence="1 2" key="1">
    <citation type="submission" date="2017-12" db="EMBL/GenBank/DDBJ databases">
        <title>Characterization of six clinical isolates of Enterochimera gen. nov., a novel genus of the Yersiniaciae family and the three species Enterochimera arupensis sp. nov., Enterochimera coloradensis sp. nov, and Enterochimera californica sp. nov.</title>
        <authorList>
            <person name="Rossi A."/>
            <person name="Fisher M."/>
        </authorList>
    </citation>
    <scope>NUCLEOTIDE SEQUENCE [LARGE SCALE GENOMIC DNA]</scope>
    <source>
        <strain evidence="1 2">2016Iso1</strain>
    </source>
</reference>
<comment type="caution">
    <text evidence="1">The sequence shown here is derived from an EMBL/GenBank/DDBJ whole genome shotgun (WGS) entry which is preliminary data.</text>
</comment>
<dbReference type="AlphaFoldDB" id="A0A2N5EM28"/>
<organism evidence="1 2">
    <name type="scientific">Chimaeribacter arupi</name>
    <dbReference type="NCBI Taxonomy" id="2060066"/>
    <lineage>
        <taxon>Bacteria</taxon>
        <taxon>Pseudomonadati</taxon>
        <taxon>Pseudomonadota</taxon>
        <taxon>Gammaproteobacteria</taxon>
        <taxon>Enterobacterales</taxon>
        <taxon>Yersiniaceae</taxon>
        <taxon>Chimaeribacter</taxon>
    </lineage>
</organism>
<keyword evidence="2" id="KW-1185">Reference proteome</keyword>
<evidence type="ECO:0000313" key="1">
    <source>
        <dbReference type="EMBL" id="PLR48849.1"/>
    </source>
</evidence>
<accession>A0A2N5EM28</accession>
<gene>
    <name evidence="1" type="ORF">CYR34_11950</name>
</gene>
<dbReference type="EMBL" id="PJZK01000011">
    <property type="protein sequence ID" value="PLR48849.1"/>
    <property type="molecule type" value="Genomic_DNA"/>
</dbReference>
<dbReference type="Proteomes" id="UP000234626">
    <property type="component" value="Unassembled WGS sequence"/>
</dbReference>
<proteinExistence type="predicted"/>
<name>A0A2N5EM28_9GAMM</name>
<evidence type="ECO:0000313" key="2">
    <source>
        <dbReference type="Proteomes" id="UP000234626"/>
    </source>
</evidence>
<protein>
    <submittedName>
        <fullName evidence="1">Uncharacterized protein</fullName>
    </submittedName>
</protein>
<sequence length="62" mass="7021">MFTFFQGMISSALSIGSNKKQGVILFSSPDLYQKGCNRRVSMLICLRVIRVGRVIIREGVWI</sequence>